<dbReference type="GO" id="GO:0033038">
    <property type="term" value="F:bitter taste receptor activity"/>
    <property type="evidence" value="ECO:0007669"/>
    <property type="project" value="InterPro"/>
</dbReference>
<comment type="caution">
    <text evidence="14">The sequence shown here is derived from an EMBL/GenBank/DDBJ whole genome shotgun (WGS) entry which is preliminary data.</text>
</comment>
<feature type="transmembrane region" description="Helical" evidence="13">
    <location>
        <begin position="163"/>
        <end position="183"/>
    </location>
</feature>
<keyword evidence="5 12" id="KW-0812">Transmembrane</keyword>
<evidence type="ECO:0000256" key="4">
    <source>
        <dbReference type="ARBA" id="ARBA00022606"/>
    </source>
</evidence>
<proteinExistence type="inferred from homology"/>
<evidence type="ECO:0000256" key="3">
    <source>
        <dbReference type="ARBA" id="ARBA00022480"/>
    </source>
</evidence>
<accession>Q4SA10</accession>
<keyword evidence="8 12" id="KW-0472">Membrane</keyword>
<keyword evidence="6 13" id="KW-1133">Transmembrane helix</keyword>
<evidence type="ECO:0000256" key="6">
    <source>
        <dbReference type="ARBA" id="ARBA00022989"/>
    </source>
</evidence>
<feature type="transmembrane region" description="Helical" evidence="13">
    <location>
        <begin position="7"/>
        <end position="27"/>
    </location>
</feature>
<dbReference type="PANTHER" id="PTHR11394">
    <property type="entry name" value="TASTE RECEPTOR TYPE 2"/>
    <property type="match status" value="1"/>
</dbReference>
<dbReference type="SUPFAM" id="SSF81321">
    <property type="entry name" value="Family A G protein-coupled receptor-like"/>
    <property type="match status" value="1"/>
</dbReference>
<feature type="transmembrane region" description="Helical" evidence="13">
    <location>
        <begin position="260"/>
        <end position="282"/>
    </location>
</feature>
<feature type="transmembrane region" description="Helical" evidence="13">
    <location>
        <begin position="47"/>
        <end position="66"/>
    </location>
</feature>
<dbReference type="KEGG" id="tng:GSTEN00021651G001"/>
<feature type="transmembrane region" description="Helical" evidence="13">
    <location>
        <begin position="189"/>
        <end position="207"/>
    </location>
</feature>
<dbReference type="GO" id="GO:0004930">
    <property type="term" value="F:G protein-coupled receptor activity"/>
    <property type="evidence" value="ECO:0007669"/>
    <property type="project" value="UniProtKB-KW"/>
</dbReference>
<reference evidence="14" key="1">
    <citation type="journal article" date="2004" name="Nature">
        <title>Genome duplication in the teleost fish Tetraodon nigroviridis reveals the early vertebrate proto-karyotype.</title>
        <authorList>
            <person name="Jaillon O."/>
            <person name="Aury J.-M."/>
            <person name="Brunet F."/>
            <person name="Petit J.-L."/>
            <person name="Stange-Thomann N."/>
            <person name="Mauceli E."/>
            <person name="Bouneau L."/>
            <person name="Fischer C."/>
            <person name="Ozouf-Costaz C."/>
            <person name="Bernot A."/>
            <person name="Nicaud S."/>
            <person name="Jaffe D."/>
            <person name="Fisher S."/>
            <person name="Lutfalla G."/>
            <person name="Dossat C."/>
            <person name="Segurens B."/>
            <person name="Dasilva C."/>
            <person name="Salanoubat M."/>
            <person name="Levy M."/>
            <person name="Boudet N."/>
            <person name="Castellano S."/>
            <person name="Anthouard V."/>
            <person name="Jubin C."/>
            <person name="Castelli V."/>
            <person name="Katinka M."/>
            <person name="Vacherie B."/>
            <person name="Biemont C."/>
            <person name="Skalli Z."/>
            <person name="Cattolico L."/>
            <person name="Poulain J."/>
            <person name="De Berardinis V."/>
            <person name="Cruaud C."/>
            <person name="Duprat S."/>
            <person name="Brottier P."/>
            <person name="Coutanceau J.-P."/>
            <person name="Gouzy J."/>
            <person name="Parra G."/>
            <person name="Lardier G."/>
            <person name="Chapple C."/>
            <person name="McKernan K.J."/>
            <person name="McEwan P."/>
            <person name="Bosak S."/>
            <person name="Kellis M."/>
            <person name="Volff J.-N."/>
            <person name="Guigo R."/>
            <person name="Zody M.C."/>
            <person name="Mesirov J."/>
            <person name="Lindblad-Toh K."/>
            <person name="Birren B."/>
            <person name="Nusbaum C."/>
            <person name="Kahn D."/>
            <person name="Robinson-Rechavi M."/>
            <person name="Laudet V."/>
            <person name="Schachter V."/>
            <person name="Quetier F."/>
            <person name="Saurin W."/>
            <person name="Scarpelli C."/>
            <person name="Wincker P."/>
            <person name="Lander E.S."/>
            <person name="Weissenbach J."/>
            <person name="Roest Crollius H."/>
        </authorList>
    </citation>
    <scope>NUCLEOTIDE SEQUENCE [LARGE SCALE GENOMIC DNA]</scope>
</reference>
<dbReference type="AlphaFoldDB" id="Q4SA10"/>
<name>Q4SA10_TETNG</name>
<dbReference type="OrthoDB" id="8626475at2759"/>
<sequence length="323" mass="35726">MLSSSKAVLFVLTGPLAVATVFFNGYILLSALSRLRQKQRQAPSETIIVALALAAIAYQLVCYLWMSMDQLDTGCRMDAAPYTVMLLLVKSMKFIIMWDISFLTFYYSSKLVTAAQRHHAHIQAVLAHATPTVVLIPVCGLVTCMPMLAVFRYDNQTLANEDCGVLVPYGTAGSVYEVAYLLLADVLPGLVMVRCCASISVHLAVHLRHMKASTNGTHGPRLGSQRRVIQMALSLVAIFIVFLVVDLYVQYQISVHHENILVLTFFFTSIYTTVTALVLIYGKKSFWQVLTREFNALLHGCCLACQKVPEHKAKASISAKVKS</sequence>
<keyword evidence="9 12" id="KW-0675">Receptor</keyword>
<evidence type="ECO:0000256" key="1">
    <source>
        <dbReference type="ARBA" id="ARBA00004141"/>
    </source>
</evidence>
<comment type="subcellular location">
    <subcellularLocation>
        <location evidence="1 12">Membrane</location>
        <topology evidence="1 12">Multi-pass membrane protein</topology>
    </subcellularLocation>
</comment>
<evidence type="ECO:0000256" key="7">
    <source>
        <dbReference type="ARBA" id="ARBA00023040"/>
    </source>
</evidence>
<evidence type="ECO:0000256" key="11">
    <source>
        <dbReference type="RuleBase" id="RU004423"/>
    </source>
</evidence>
<comment type="similarity">
    <text evidence="2 11">Belongs to the G-protein coupled receptor T2R family.</text>
</comment>
<gene>
    <name evidence="14" type="ORF">GSTENG00021651001</name>
</gene>
<evidence type="ECO:0000256" key="10">
    <source>
        <dbReference type="ARBA" id="ARBA00023224"/>
    </source>
</evidence>
<evidence type="ECO:0000256" key="13">
    <source>
        <dbReference type="SAM" id="Phobius"/>
    </source>
</evidence>
<protein>
    <recommendedName>
        <fullName evidence="12">Taste receptor type 2</fullName>
    </recommendedName>
</protein>
<feature type="transmembrane region" description="Helical" evidence="13">
    <location>
        <begin position="128"/>
        <end position="151"/>
    </location>
</feature>
<reference evidence="14" key="2">
    <citation type="submission" date="2004-02" db="EMBL/GenBank/DDBJ databases">
        <authorList>
            <consortium name="Genoscope"/>
            <consortium name="Whitehead Institute Centre for Genome Research"/>
        </authorList>
    </citation>
    <scope>NUCLEOTIDE SEQUENCE</scope>
</reference>
<keyword evidence="3 12" id="KW-0919">Taste</keyword>
<evidence type="ECO:0000256" key="5">
    <source>
        <dbReference type="ARBA" id="ARBA00022692"/>
    </source>
</evidence>
<dbReference type="Pfam" id="PF05296">
    <property type="entry name" value="TAS2R"/>
    <property type="match status" value="1"/>
</dbReference>
<dbReference type="GO" id="GO:0016020">
    <property type="term" value="C:membrane"/>
    <property type="evidence" value="ECO:0007669"/>
    <property type="project" value="UniProtKB-SubCell"/>
</dbReference>
<dbReference type="EMBL" id="CAAE01014692">
    <property type="protein sequence ID" value="CAG02522.1"/>
    <property type="molecule type" value="Genomic_DNA"/>
</dbReference>
<keyword evidence="7 12" id="KW-0297">G-protein coupled receptor</keyword>
<feature type="transmembrane region" description="Helical" evidence="13">
    <location>
        <begin position="87"/>
        <end position="108"/>
    </location>
</feature>
<keyword evidence="10 12" id="KW-0807">Transducer</keyword>
<evidence type="ECO:0000256" key="9">
    <source>
        <dbReference type="ARBA" id="ARBA00023170"/>
    </source>
</evidence>
<organism evidence="14">
    <name type="scientific">Tetraodon nigroviridis</name>
    <name type="common">Spotted green pufferfish</name>
    <name type="synonym">Chelonodon nigroviridis</name>
    <dbReference type="NCBI Taxonomy" id="99883"/>
    <lineage>
        <taxon>Eukaryota</taxon>
        <taxon>Metazoa</taxon>
        <taxon>Chordata</taxon>
        <taxon>Craniata</taxon>
        <taxon>Vertebrata</taxon>
        <taxon>Euteleostomi</taxon>
        <taxon>Actinopterygii</taxon>
        <taxon>Neopterygii</taxon>
        <taxon>Teleostei</taxon>
        <taxon>Neoteleostei</taxon>
        <taxon>Acanthomorphata</taxon>
        <taxon>Eupercaria</taxon>
        <taxon>Tetraodontiformes</taxon>
        <taxon>Tetradontoidea</taxon>
        <taxon>Tetraodontidae</taxon>
        <taxon>Tetraodon</taxon>
    </lineage>
</organism>
<evidence type="ECO:0000256" key="8">
    <source>
        <dbReference type="ARBA" id="ARBA00023136"/>
    </source>
</evidence>
<evidence type="ECO:0000313" key="14">
    <source>
        <dbReference type="EMBL" id="CAG02522.1"/>
    </source>
</evidence>
<dbReference type="Gene3D" id="1.20.1070.10">
    <property type="entry name" value="Rhodopsin 7-helix transmembrane proteins"/>
    <property type="match status" value="1"/>
</dbReference>
<feature type="transmembrane region" description="Helical" evidence="13">
    <location>
        <begin position="228"/>
        <end position="248"/>
    </location>
</feature>
<evidence type="ECO:0000256" key="12">
    <source>
        <dbReference type="RuleBase" id="RU004424"/>
    </source>
</evidence>
<dbReference type="PANTHER" id="PTHR11394:SF148">
    <property type="entry name" value="TASTE RECEPTOR TYPE 2"/>
    <property type="match status" value="1"/>
</dbReference>
<keyword evidence="4 12" id="KW-0716">Sensory transduction</keyword>
<dbReference type="InterPro" id="IPR007960">
    <property type="entry name" value="TAS2R"/>
</dbReference>
<evidence type="ECO:0000256" key="2">
    <source>
        <dbReference type="ARBA" id="ARBA00007376"/>
    </source>
</evidence>